<keyword evidence="5" id="KW-0539">Nucleus</keyword>
<evidence type="ECO:0000256" key="3">
    <source>
        <dbReference type="ARBA" id="ARBA00010821"/>
    </source>
</evidence>
<protein>
    <submittedName>
        <fullName evidence="6">Uncharacterized protein</fullName>
    </submittedName>
</protein>
<dbReference type="Ensembl" id="ENSSGRT00000119089.1">
    <property type="protein sequence ID" value="ENSSGRP00000112112.1"/>
    <property type="gene ID" value="ENSSGRG00000055099.1"/>
</dbReference>
<evidence type="ECO:0000313" key="7">
    <source>
        <dbReference type="Proteomes" id="UP000472262"/>
    </source>
</evidence>
<name>A0A672TEK5_SINGR</name>
<comment type="similarity">
    <text evidence="3">Belongs to the MCRIP family.</text>
</comment>
<evidence type="ECO:0000256" key="1">
    <source>
        <dbReference type="ARBA" id="ARBA00004123"/>
    </source>
</evidence>
<dbReference type="Proteomes" id="UP000472262">
    <property type="component" value="Unassembled WGS sequence"/>
</dbReference>
<evidence type="ECO:0000256" key="4">
    <source>
        <dbReference type="ARBA" id="ARBA00022490"/>
    </source>
</evidence>
<keyword evidence="4" id="KW-0963">Cytoplasm</keyword>
<evidence type="ECO:0000313" key="6">
    <source>
        <dbReference type="Ensembl" id="ENSSGRP00000112112.1"/>
    </source>
</evidence>
<evidence type="ECO:0000256" key="5">
    <source>
        <dbReference type="ARBA" id="ARBA00023242"/>
    </source>
</evidence>
<reference evidence="6" key="1">
    <citation type="submission" date="2025-08" db="UniProtKB">
        <authorList>
            <consortium name="Ensembl"/>
        </authorList>
    </citation>
    <scope>IDENTIFICATION</scope>
</reference>
<keyword evidence="7" id="KW-1185">Reference proteome</keyword>
<dbReference type="AlphaFoldDB" id="A0A672TEK5"/>
<dbReference type="InterPro" id="IPR029428">
    <property type="entry name" value="MCRIP"/>
</dbReference>
<proteinExistence type="inferred from homology"/>
<dbReference type="Pfam" id="PF14799">
    <property type="entry name" value="FAM195"/>
    <property type="match status" value="1"/>
</dbReference>
<comment type="subcellular location">
    <subcellularLocation>
        <location evidence="2">Cytoplasm</location>
        <location evidence="2">Stress granule</location>
    </subcellularLocation>
    <subcellularLocation>
        <location evidence="1">Nucleus</location>
    </subcellularLocation>
</comment>
<dbReference type="GO" id="GO:0010494">
    <property type="term" value="C:cytoplasmic stress granule"/>
    <property type="evidence" value="ECO:0007669"/>
    <property type="project" value="UniProtKB-SubCell"/>
</dbReference>
<organism evidence="6 7">
    <name type="scientific">Sinocyclocheilus grahami</name>
    <name type="common">Dianchi golden-line fish</name>
    <name type="synonym">Barbus grahami</name>
    <dbReference type="NCBI Taxonomy" id="75366"/>
    <lineage>
        <taxon>Eukaryota</taxon>
        <taxon>Metazoa</taxon>
        <taxon>Chordata</taxon>
        <taxon>Craniata</taxon>
        <taxon>Vertebrata</taxon>
        <taxon>Euteleostomi</taxon>
        <taxon>Actinopterygii</taxon>
        <taxon>Neopterygii</taxon>
        <taxon>Teleostei</taxon>
        <taxon>Ostariophysi</taxon>
        <taxon>Cypriniformes</taxon>
        <taxon>Cyprinidae</taxon>
        <taxon>Cyprininae</taxon>
        <taxon>Sinocyclocheilus</taxon>
    </lineage>
</organism>
<dbReference type="InParanoid" id="A0A672TEK5"/>
<reference evidence="6" key="2">
    <citation type="submission" date="2025-09" db="UniProtKB">
        <authorList>
            <consortium name="Ensembl"/>
        </authorList>
    </citation>
    <scope>IDENTIFICATION</scope>
</reference>
<dbReference type="GO" id="GO:0005634">
    <property type="term" value="C:nucleus"/>
    <property type="evidence" value="ECO:0007669"/>
    <property type="project" value="UniProtKB-SubCell"/>
</dbReference>
<sequence length="68" mass="7727">QIQFNVKMRFHRSTSPKAENTTEGFTPAHEENVRFVYEGEFSNVESLTIENLRRAKVGASSCHDLNGL</sequence>
<accession>A0A672TEK5</accession>
<evidence type="ECO:0000256" key="2">
    <source>
        <dbReference type="ARBA" id="ARBA00004210"/>
    </source>
</evidence>